<keyword evidence="1" id="KW-0238">DNA-binding</keyword>
<dbReference type="CDD" id="cd00093">
    <property type="entry name" value="HTH_XRE"/>
    <property type="match status" value="1"/>
</dbReference>
<feature type="domain" description="HTH cro/C1-type" evidence="2">
    <location>
        <begin position="30"/>
        <end position="84"/>
    </location>
</feature>
<dbReference type="PROSITE" id="PS50943">
    <property type="entry name" value="HTH_CROC1"/>
    <property type="match status" value="1"/>
</dbReference>
<sequence length="163" mass="18256">MNNYLERAKQILGEDRVNQLREEGNVAAQIKTKRKALSLSQEKLAHKIGVPKSTIGRIEAGLTSPSVDTLSKIAQGLNMSILINKEIVPESSYLTNKSKRQIYNINNLSSNSIANIEIKVEHSFNKQNISVHESKYTTEGSYTYNTLRRDYTVTDEATVGVEI</sequence>
<proteinExistence type="predicted"/>
<dbReference type="GO" id="GO:0005829">
    <property type="term" value="C:cytosol"/>
    <property type="evidence" value="ECO:0007669"/>
    <property type="project" value="TreeGrafter"/>
</dbReference>
<evidence type="ECO:0000259" key="2">
    <source>
        <dbReference type="PROSITE" id="PS50943"/>
    </source>
</evidence>
<dbReference type="PANTHER" id="PTHR46797:SF1">
    <property type="entry name" value="METHYLPHOSPHONATE SYNTHASE"/>
    <property type="match status" value="1"/>
</dbReference>
<evidence type="ECO:0000256" key="1">
    <source>
        <dbReference type="ARBA" id="ARBA00023125"/>
    </source>
</evidence>
<evidence type="ECO:0000313" key="4">
    <source>
        <dbReference type="Proteomes" id="UP000188184"/>
    </source>
</evidence>
<protein>
    <recommendedName>
        <fullName evidence="2">HTH cro/C1-type domain-containing protein</fullName>
    </recommendedName>
</protein>
<evidence type="ECO:0000313" key="3">
    <source>
        <dbReference type="EMBL" id="AQQ54188.1"/>
    </source>
</evidence>
<accession>A0A1Q2L156</accession>
<dbReference type="SMART" id="SM00530">
    <property type="entry name" value="HTH_XRE"/>
    <property type="match status" value="1"/>
</dbReference>
<dbReference type="InterPro" id="IPR050807">
    <property type="entry name" value="TransReg_Diox_bact_type"/>
</dbReference>
<name>A0A1Q2L156_9BACL</name>
<dbReference type="Gene3D" id="1.10.260.40">
    <property type="entry name" value="lambda repressor-like DNA-binding domains"/>
    <property type="match status" value="1"/>
</dbReference>
<dbReference type="PANTHER" id="PTHR46797">
    <property type="entry name" value="HTH-TYPE TRANSCRIPTIONAL REGULATOR"/>
    <property type="match status" value="1"/>
</dbReference>
<dbReference type="Pfam" id="PF01381">
    <property type="entry name" value="HTH_3"/>
    <property type="match status" value="1"/>
</dbReference>
<dbReference type="SUPFAM" id="SSF47413">
    <property type="entry name" value="lambda repressor-like DNA-binding domains"/>
    <property type="match status" value="1"/>
</dbReference>
<dbReference type="Proteomes" id="UP000188184">
    <property type="component" value="Chromosome"/>
</dbReference>
<dbReference type="OrthoDB" id="2322940at2"/>
<dbReference type="AlphaFoldDB" id="A0A1Q2L156"/>
<dbReference type="RefSeq" id="WP_077590080.1">
    <property type="nucleotide sequence ID" value="NZ_CP019640.1"/>
</dbReference>
<dbReference type="GO" id="GO:0003700">
    <property type="term" value="F:DNA-binding transcription factor activity"/>
    <property type="evidence" value="ECO:0007669"/>
    <property type="project" value="TreeGrafter"/>
</dbReference>
<dbReference type="InterPro" id="IPR010982">
    <property type="entry name" value="Lambda_DNA-bd_dom_sf"/>
</dbReference>
<keyword evidence="4" id="KW-1185">Reference proteome</keyword>
<dbReference type="InterPro" id="IPR001387">
    <property type="entry name" value="Cro/C1-type_HTH"/>
</dbReference>
<gene>
    <name evidence="3" type="ORF">B0X71_14455</name>
</gene>
<dbReference type="GO" id="GO:0003677">
    <property type="term" value="F:DNA binding"/>
    <property type="evidence" value="ECO:0007669"/>
    <property type="project" value="UniProtKB-KW"/>
</dbReference>
<organism evidence="3 4">
    <name type="scientific">Planococcus lenghuensis</name>
    <dbReference type="NCBI Taxonomy" id="2213202"/>
    <lineage>
        <taxon>Bacteria</taxon>
        <taxon>Bacillati</taxon>
        <taxon>Bacillota</taxon>
        <taxon>Bacilli</taxon>
        <taxon>Bacillales</taxon>
        <taxon>Caryophanaceae</taxon>
        <taxon>Planococcus</taxon>
    </lineage>
</organism>
<reference evidence="3 4" key="1">
    <citation type="submission" date="2017-02" db="EMBL/GenBank/DDBJ databases">
        <title>The complete genomic sequence of a novel cold adapted crude oil-degrading bacterium Planococcus qaidamina Y42.</title>
        <authorList>
            <person name="Yang R."/>
        </authorList>
    </citation>
    <scope>NUCLEOTIDE SEQUENCE [LARGE SCALE GENOMIC DNA]</scope>
    <source>
        <strain evidence="3 4">Y42</strain>
    </source>
</reference>
<dbReference type="EMBL" id="CP019640">
    <property type="protein sequence ID" value="AQQ54188.1"/>
    <property type="molecule type" value="Genomic_DNA"/>
</dbReference>
<dbReference type="KEGG" id="pmar:B0X71_14455"/>